<comment type="caution">
    <text evidence="1">The sequence shown here is derived from an EMBL/GenBank/DDBJ whole genome shotgun (WGS) entry which is preliminary data.</text>
</comment>
<dbReference type="Proteomes" id="UP001165444">
    <property type="component" value="Unassembled WGS sequence"/>
</dbReference>
<name>A0ABT0C0Z7_9BACT</name>
<dbReference type="EMBL" id="JAKZMM010000018">
    <property type="protein sequence ID" value="MCJ2380698.1"/>
    <property type="molecule type" value="Genomic_DNA"/>
</dbReference>
<accession>A0ABT0C0Z7</accession>
<keyword evidence="2" id="KW-1185">Reference proteome</keyword>
<organism evidence="1 2">
    <name type="scientific">Parabacteroides faecalis</name>
    <dbReference type="NCBI Taxonomy" id="2924040"/>
    <lineage>
        <taxon>Bacteria</taxon>
        <taxon>Pseudomonadati</taxon>
        <taxon>Bacteroidota</taxon>
        <taxon>Bacteroidia</taxon>
        <taxon>Bacteroidales</taxon>
        <taxon>Tannerellaceae</taxon>
        <taxon>Parabacteroides</taxon>
    </lineage>
</organism>
<proteinExistence type="predicted"/>
<gene>
    <name evidence="1" type="ORF">MUN53_08760</name>
</gene>
<evidence type="ECO:0000313" key="2">
    <source>
        <dbReference type="Proteomes" id="UP001165444"/>
    </source>
</evidence>
<sequence>MQRINEAFYSMLRQWIPEGTEIYPTIAAENAKYPYCVTNMNGFTVRSTKMGVVGYVFSYEINIWGCAFNQVDRIATKVMSEAEAFEEVRFDDPPGRMTVMITDGVSDYTQGGFVQALKFSVKYDGGAT</sequence>
<evidence type="ECO:0000313" key="1">
    <source>
        <dbReference type="EMBL" id="MCJ2380698.1"/>
    </source>
</evidence>
<protein>
    <submittedName>
        <fullName evidence="1">Uncharacterized protein</fullName>
    </submittedName>
</protein>
<dbReference type="RefSeq" id="WP_243324834.1">
    <property type="nucleotide sequence ID" value="NZ_JAKZMM010000018.1"/>
</dbReference>
<reference evidence="1 2" key="1">
    <citation type="submission" date="2022-03" db="EMBL/GenBank/DDBJ databases">
        <title>Parabacteroides sp. nov. isolated from swine feces.</title>
        <authorList>
            <person name="Bak J.E."/>
        </authorList>
    </citation>
    <scope>NUCLEOTIDE SEQUENCE [LARGE SCALE GENOMIC DNA]</scope>
    <source>
        <strain evidence="1 2">AGMB00274</strain>
    </source>
</reference>